<name>A0A1C6RW89_9ACTN</name>
<evidence type="ECO:0000313" key="2">
    <source>
        <dbReference type="Proteomes" id="UP000198959"/>
    </source>
</evidence>
<evidence type="ECO:0000313" key="1">
    <source>
        <dbReference type="EMBL" id="SCL21332.1"/>
    </source>
</evidence>
<proteinExistence type="predicted"/>
<dbReference type="EMBL" id="FMHW01000002">
    <property type="protein sequence ID" value="SCL21332.1"/>
    <property type="molecule type" value="Genomic_DNA"/>
</dbReference>
<accession>A0A1C6RW89</accession>
<reference evidence="2" key="1">
    <citation type="submission" date="2016-06" db="EMBL/GenBank/DDBJ databases">
        <authorList>
            <person name="Varghese N."/>
            <person name="Submissions Spin"/>
        </authorList>
    </citation>
    <scope>NUCLEOTIDE SEQUENCE [LARGE SCALE GENOMIC DNA]</scope>
    <source>
        <strain evidence="2">DSM 43817</strain>
    </source>
</reference>
<protein>
    <submittedName>
        <fullName evidence="1">Uncharacterized protein</fullName>
    </submittedName>
</protein>
<dbReference type="STRING" id="145854.GA0074692_1149"/>
<keyword evidence="2" id="KW-1185">Reference proteome</keyword>
<gene>
    <name evidence="1" type="ORF">GA0074692_1149</name>
</gene>
<sequence length="114" mass="12505">MDGRSGDAVNEAVLVFDGPAVLEWGMNSSLAITHPVGVEVVDRKGWNVRLRDGQPDPEAWQLLLDLGGPYDLRFPEGSVFEVDVAGVADGPWHAVIQWQDDDAAIPDRRPYRPA</sequence>
<dbReference type="Proteomes" id="UP000198959">
    <property type="component" value="Unassembled WGS sequence"/>
</dbReference>
<dbReference type="AlphaFoldDB" id="A0A1C6RW89"/>
<organism evidence="1 2">
    <name type="scientific">Micromonospora pallida</name>
    <dbReference type="NCBI Taxonomy" id="145854"/>
    <lineage>
        <taxon>Bacteria</taxon>
        <taxon>Bacillati</taxon>
        <taxon>Actinomycetota</taxon>
        <taxon>Actinomycetes</taxon>
        <taxon>Micromonosporales</taxon>
        <taxon>Micromonosporaceae</taxon>
        <taxon>Micromonospora</taxon>
    </lineage>
</organism>